<dbReference type="InterPro" id="IPR021005">
    <property type="entry name" value="Znf_CGNR"/>
</dbReference>
<evidence type="ECO:0000259" key="1">
    <source>
        <dbReference type="Pfam" id="PF11706"/>
    </source>
</evidence>
<proteinExistence type="predicted"/>
<dbReference type="Proteomes" id="UP000658656">
    <property type="component" value="Unassembled WGS sequence"/>
</dbReference>
<accession>A0A8H9IVK6</accession>
<feature type="domain" description="Zinc finger CGNR" evidence="1">
    <location>
        <begin position="129"/>
        <end position="171"/>
    </location>
</feature>
<evidence type="ECO:0000313" key="2">
    <source>
        <dbReference type="EMBL" id="GHF66314.1"/>
    </source>
</evidence>
<reference evidence="2" key="2">
    <citation type="submission" date="2020-09" db="EMBL/GenBank/DDBJ databases">
        <authorList>
            <person name="Sun Q."/>
            <person name="Zhou Y."/>
        </authorList>
    </citation>
    <scope>NUCLEOTIDE SEQUENCE</scope>
    <source>
        <strain evidence="2">CGMCC 4.7679</strain>
    </source>
</reference>
<dbReference type="SUPFAM" id="SSF160904">
    <property type="entry name" value="Jann2411-like"/>
    <property type="match status" value="1"/>
</dbReference>
<reference evidence="2" key="1">
    <citation type="journal article" date="2014" name="Int. J. Syst. Evol. Microbiol.">
        <title>Complete genome sequence of Corynebacterium casei LMG S-19264T (=DSM 44701T), isolated from a smear-ripened cheese.</title>
        <authorList>
            <consortium name="US DOE Joint Genome Institute (JGI-PGF)"/>
            <person name="Walter F."/>
            <person name="Albersmeier A."/>
            <person name="Kalinowski J."/>
            <person name="Ruckert C."/>
        </authorList>
    </citation>
    <scope>NUCLEOTIDE SEQUENCE</scope>
    <source>
        <strain evidence="2">CGMCC 4.7679</strain>
    </source>
</reference>
<dbReference type="PANTHER" id="PTHR35525">
    <property type="entry name" value="BLL6575 PROTEIN"/>
    <property type="match status" value="1"/>
</dbReference>
<gene>
    <name evidence="2" type="ORF">GCM10017566_45120</name>
</gene>
<dbReference type="InterPro" id="IPR010852">
    <property type="entry name" value="ABATE"/>
</dbReference>
<name>A0A8H9IVK6_9PSEU</name>
<evidence type="ECO:0000313" key="3">
    <source>
        <dbReference type="Proteomes" id="UP000658656"/>
    </source>
</evidence>
<dbReference type="EMBL" id="BNAV01000006">
    <property type="protein sequence ID" value="GHF66314.1"/>
    <property type="molecule type" value="Genomic_DNA"/>
</dbReference>
<protein>
    <recommendedName>
        <fullName evidence="1">Zinc finger CGNR domain-containing protein</fullName>
    </recommendedName>
</protein>
<dbReference type="InterPro" id="IPR023286">
    <property type="entry name" value="ABATE_dom_sf"/>
</dbReference>
<sequence>MRENHYIVEALDFVMGLTNDPPVDPRDLADRWNGAGLGFGASATEDDLADVRAFLGQWAAVVDAPGEERRVELLNGLLADVAAYPRITNHDGSGWHLHYRDDDVPLARTIRAVTVVAAAQHLTEHGMHRLGRCARTDCRRAFADLTRGGRQRYCTRACANRDAVRRHRARQRS</sequence>
<dbReference type="Pfam" id="PF11706">
    <property type="entry name" value="zf-CGNR"/>
    <property type="match status" value="1"/>
</dbReference>
<comment type="caution">
    <text evidence="2">The sequence shown here is derived from an EMBL/GenBank/DDBJ whole genome shotgun (WGS) entry which is preliminary data.</text>
</comment>
<dbReference type="RefSeq" id="WP_229881010.1">
    <property type="nucleotide sequence ID" value="NZ_BNAV01000006.1"/>
</dbReference>
<keyword evidence="3" id="KW-1185">Reference proteome</keyword>
<organism evidence="2 3">
    <name type="scientific">Amycolatopsis bartoniae</name>
    <dbReference type="NCBI Taxonomy" id="941986"/>
    <lineage>
        <taxon>Bacteria</taxon>
        <taxon>Bacillati</taxon>
        <taxon>Actinomycetota</taxon>
        <taxon>Actinomycetes</taxon>
        <taxon>Pseudonocardiales</taxon>
        <taxon>Pseudonocardiaceae</taxon>
        <taxon>Amycolatopsis</taxon>
    </lineage>
</organism>
<dbReference type="AlphaFoldDB" id="A0A8H9IVK6"/>
<dbReference type="PANTHER" id="PTHR35525:SF3">
    <property type="entry name" value="BLL6575 PROTEIN"/>
    <property type="match status" value="1"/>
</dbReference>
<dbReference type="Gene3D" id="1.10.3300.10">
    <property type="entry name" value="Jann2411-like domain"/>
    <property type="match status" value="1"/>
</dbReference>